<evidence type="ECO:0000313" key="3">
    <source>
        <dbReference type="EMBL" id="GAH99059.1"/>
    </source>
</evidence>
<evidence type="ECO:0000256" key="2">
    <source>
        <dbReference type="SAM" id="Phobius"/>
    </source>
</evidence>
<organism evidence="3">
    <name type="scientific">marine sediment metagenome</name>
    <dbReference type="NCBI Taxonomy" id="412755"/>
    <lineage>
        <taxon>unclassified sequences</taxon>
        <taxon>metagenomes</taxon>
        <taxon>ecological metagenomes</taxon>
    </lineage>
</organism>
<keyword evidence="2" id="KW-0472">Membrane</keyword>
<proteinExistence type="predicted"/>
<comment type="caution">
    <text evidence="3">The sequence shown here is derived from an EMBL/GenBank/DDBJ whole genome shotgun (WGS) entry which is preliminary data.</text>
</comment>
<keyword evidence="2" id="KW-1133">Transmembrane helix</keyword>
<protein>
    <submittedName>
        <fullName evidence="3">Uncharacterized protein</fullName>
    </submittedName>
</protein>
<keyword evidence="2" id="KW-0812">Transmembrane</keyword>
<feature type="transmembrane region" description="Helical" evidence="2">
    <location>
        <begin position="30"/>
        <end position="50"/>
    </location>
</feature>
<evidence type="ECO:0000256" key="1">
    <source>
        <dbReference type="SAM" id="MobiDB-lite"/>
    </source>
</evidence>
<gene>
    <name evidence="3" type="ORF">S06H3_01833</name>
</gene>
<accession>X1L9G8</accession>
<name>X1L9G8_9ZZZZ</name>
<dbReference type="EMBL" id="BARV01000489">
    <property type="protein sequence ID" value="GAH99059.1"/>
    <property type="molecule type" value="Genomic_DNA"/>
</dbReference>
<feature type="region of interest" description="Disordered" evidence="1">
    <location>
        <begin position="73"/>
        <end position="124"/>
    </location>
</feature>
<feature type="compositionally biased region" description="Basic and acidic residues" evidence="1">
    <location>
        <begin position="95"/>
        <end position="110"/>
    </location>
</feature>
<dbReference type="AlphaFoldDB" id="X1L9G8"/>
<sequence length="279" mass="30919">MKYEMKHAKKQNNKRKAIVKRKAMVKRKTLVTTLSIIVGIAVIVLVILNFQVISGFINSKISNITDKLSVKTGEKNEETADAVEDTSTEGNMLEDSPKEELPEAADNKDDSQEEDEKDANRSVPTIELKAYEGPLYSKADDACYYRVEAIVTGEPYPEINFSKDDSLGSLGLDKVQVNLKRDSKTYILTATASNSEGKASNTLTLIWNCNRPPDIKGISLSSDTLYVGKQYEVSVEAMDLDDDNLTYSWSVTGGSIVDNIVNPIKWNTPNTPGDYKISF</sequence>
<reference evidence="3" key="1">
    <citation type="journal article" date="2014" name="Front. Microbiol.">
        <title>High frequency of phylogenetically diverse reductive dehalogenase-homologous genes in deep subseafloor sedimentary metagenomes.</title>
        <authorList>
            <person name="Kawai M."/>
            <person name="Futagami T."/>
            <person name="Toyoda A."/>
            <person name="Takaki Y."/>
            <person name="Nishi S."/>
            <person name="Hori S."/>
            <person name="Arai W."/>
            <person name="Tsubouchi T."/>
            <person name="Morono Y."/>
            <person name="Uchiyama I."/>
            <person name="Ito T."/>
            <person name="Fujiyama A."/>
            <person name="Inagaki F."/>
            <person name="Takami H."/>
        </authorList>
    </citation>
    <scope>NUCLEOTIDE SEQUENCE</scope>
    <source>
        <strain evidence="3">Expedition CK06-06</strain>
    </source>
</reference>